<organism evidence="6 7">
    <name type="scientific">Listeria kieliensis</name>
    <dbReference type="NCBI Taxonomy" id="1621700"/>
    <lineage>
        <taxon>Bacteria</taxon>
        <taxon>Bacillati</taxon>
        <taxon>Bacillota</taxon>
        <taxon>Bacilli</taxon>
        <taxon>Bacillales</taxon>
        <taxon>Listeriaceae</taxon>
        <taxon>Listeria</taxon>
    </lineage>
</organism>
<evidence type="ECO:0000313" key="7">
    <source>
        <dbReference type="Proteomes" id="UP000257055"/>
    </source>
</evidence>
<dbReference type="Pfam" id="PF10263">
    <property type="entry name" value="SprT-like"/>
    <property type="match status" value="1"/>
</dbReference>
<feature type="active site" evidence="4">
    <location>
        <position position="68"/>
    </location>
</feature>
<evidence type="ECO:0000256" key="3">
    <source>
        <dbReference type="ARBA" id="ARBA00022833"/>
    </source>
</evidence>
<keyword evidence="7" id="KW-1185">Reference proteome</keyword>
<keyword evidence="1 4" id="KW-0963">Cytoplasm</keyword>
<evidence type="ECO:0000256" key="4">
    <source>
        <dbReference type="HAMAP-Rule" id="MF_00745"/>
    </source>
</evidence>
<accession>A0A3D8TSX2</accession>
<evidence type="ECO:0000256" key="2">
    <source>
        <dbReference type="ARBA" id="ARBA00022723"/>
    </source>
</evidence>
<comment type="caution">
    <text evidence="6">The sequence shown here is derived from an EMBL/GenBank/DDBJ whole genome shotgun (WGS) entry which is preliminary data.</text>
</comment>
<dbReference type="RefSeq" id="WP_115751848.1">
    <property type="nucleotide sequence ID" value="NZ_LARY01000001.1"/>
</dbReference>
<dbReference type="Proteomes" id="UP000257055">
    <property type="component" value="Unassembled WGS sequence"/>
</dbReference>
<evidence type="ECO:0000259" key="5">
    <source>
        <dbReference type="SMART" id="SM00731"/>
    </source>
</evidence>
<sequence>MENAELQALMESVSQENFGKPFRHQVRFNARLRTTGGRYLLRSHDIEMNPSYLSAFGETEFIQIMKHELCHYHLHLENRGYKHRDADFRNLLRQVDAPRFCKPIERETKWHEYSCVQCETKFMRQRKMNESRYRCGKCGGKLAYLGRKVVMQGSFNEK</sequence>
<proteinExistence type="inferred from homology"/>
<comment type="subcellular location">
    <subcellularLocation>
        <location evidence="4">Cytoplasm</location>
    </subcellularLocation>
</comment>
<dbReference type="GO" id="GO:0005737">
    <property type="term" value="C:cytoplasm"/>
    <property type="evidence" value="ECO:0007669"/>
    <property type="project" value="UniProtKB-SubCell"/>
</dbReference>
<dbReference type="HAMAP" id="MF_00745">
    <property type="entry name" value="SprT_like"/>
    <property type="match status" value="1"/>
</dbReference>
<dbReference type="InterPro" id="IPR023524">
    <property type="entry name" value="Uncharacterised_SprT-like"/>
</dbReference>
<protein>
    <recommendedName>
        <fullName evidence="4">Protein SprT-like</fullName>
    </recommendedName>
</protein>
<comment type="cofactor">
    <cofactor evidence="4">
        <name>Zn(2+)</name>
        <dbReference type="ChEBI" id="CHEBI:29105"/>
    </cofactor>
    <text evidence="4">Binds 1 zinc ion.</text>
</comment>
<dbReference type="SMART" id="SM00731">
    <property type="entry name" value="SprT"/>
    <property type="match status" value="1"/>
</dbReference>
<dbReference type="GO" id="GO:0008270">
    <property type="term" value="F:zinc ion binding"/>
    <property type="evidence" value="ECO:0007669"/>
    <property type="project" value="UniProtKB-UniRule"/>
</dbReference>
<keyword evidence="3 4" id="KW-0862">Zinc</keyword>
<feature type="binding site" evidence="4">
    <location>
        <position position="71"/>
    </location>
    <ligand>
        <name>Zn(2+)</name>
        <dbReference type="ChEBI" id="CHEBI:29105"/>
    </ligand>
</feature>
<comment type="similarity">
    <text evidence="4">Belongs to the SprT family.</text>
</comment>
<name>A0A3D8TSX2_9LIST</name>
<dbReference type="NCBIfam" id="NF003339">
    <property type="entry name" value="PRK04351.1"/>
    <property type="match status" value="1"/>
</dbReference>
<evidence type="ECO:0000256" key="1">
    <source>
        <dbReference type="ARBA" id="ARBA00022490"/>
    </source>
</evidence>
<dbReference type="InterPro" id="IPR035240">
    <property type="entry name" value="SprT_Zn_ribbon"/>
</dbReference>
<dbReference type="EMBL" id="LARY01000001">
    <property type="protein sequence ID" value="RDX02176.1"/>
    <property type="molecule type" value="Genomic_DNA"/>
</dbReference>
<keyword evidence="2 4" id="KW-0479">Metal-binding</keyword>
<evidence type="ECO:0000313" key="6">
    <source>
        <dbReference type="EMBL" id="RDX02176.1"/>
    </source>
</evidence>
<dbReference type="Pfam" id="PF17283">
    <property type="entry name" value="Zn_ribbon_SprT"/>
    <property type="match status" value="1"/>
</dbReference>
<feature type="binding site" evidence="4">
    <location>
        <position position="67"/>
    </location>
    <ligand>
        <name>Zn(2+)</name>
        <dbReference type="ChEBI" id="CHEBI:29105"/>
    </ligand>
</feature>
<feature type="domain" description="SprT-like" evidence="5">
    <location>
        <begin position="4"/>
        <end position="145"/>
    </location>
</feature>
<gene>
    <name evidence="6" type="ORF">UR08_01175</name>
</gene>
<reference evidence="7" key="1">
    <citation type="submission" date="2015-04" db="EMBL/GenBank/DDBJ databases">
        <authorList>
            <person name="Schardt J."/>
            <person name="Mueller-Herbst S."/>
            <person name="Scherer S."/>
            <person name="Huptas C."/>
        </authorList>
    </citation>
    <scope>NUCLEOTIDE SEQUENCE [LARGE SCALE GENOMIC DNA]</scope>
    <source>
        <strain evidence="7">Kiel-L1</strain>
    </source>
</reference>
<dbReference type="GO" id="GO:0006950">
    <property type="term" value="P:response to stress"/>
    <property type="evidence" value="ECO:0007669"/>
    <property type="project" value="UniProtKB-ARBA"/>
</dbReference>
<dbReference type="InterPro" id="IPR006640">
    <property type="entry name" value="SprT-like_domain"/>
</dbReference>
<dbReference type="AlphaFoldDB" id="A0A3D8TSX2"/>